<evidence type="ECO:0000256" key="3">
    <source>
        <dbReference type="ARBA" id="ARBA00023082"/>
    </source>
</evidence>
<comment type="caution">
    <text evidence="7">The sequence shown here is derived from an EMBL/GenBank/DDBJ whole genome shotgun (WGS) entry which is preliminary data.</text>
</comment>
<evidence type="ECO:0000313" key="7">
    <source>
        <dbReference type="EMBL" id="RHE93772.1"/>
    </source>
</evidence>
<dbReference type="AlphaFoldDB" id="A0A414LGK9"/>
<dbReference type="PANTHER" id="PTHR43133">
    <property type="entry name" value="RNA POLYMERASE ECF-TYPE SIGMA FACTO"/>
    <property type="match status" value="1"/>
</dbReference>
<dbReference type="InterPro" id="IPR013325">
    <property type="entry name" value="RNA_pol_sigma_r2"/>
</dbReference>
<keyword evidence="3" id="KW-0731">Sigma factor</keyword>
<evidence type="ECO:0000256" key="1">
    <source>
        <dbReference type="ARBA" id="ARBA00010641"/>
    </source>
</evidence>
<evidence type="ECO:0000313" key="8">
    <source>
        <dbReference type="Proteomes" id="UP000285650"/>
    </source>
</evidence>
<sequence>MVNEDREILEKLKAGDVQAFDIIYSQYYKGLFAFASQYVDESDCEEIIQDVMLWLWENHHILIPELSLKSLLFSAVKNKCLNRIAHLQMRQRVHERLYEKYKEMFEDPDFYIEDEILNLISKAINELPTDYRKAFELNRFENLTYNEIAEMTGVSFKTVAYRISQSLRILRVKLKDYLPLILWL</sequence>
<dbReference type="InterPro" id="IPR039425">
    <property type="entry name" value="RNA_pol_sigma-70-like"/>
</dbReference>
<dbReference type="InterPro" id="IPR014284">
    <property type="entry name" value="RNA_pol_sigma-70_dom"/>
</dbReference>
<keyword evidence="4" id="KW-0804">Transcription</keyword>
<dbReference type="Gene3D" id="1.10.10.10">
    <property type="entry name" value="Winged helix-like DNA-binding domain superfamily/Winged helix DNA-binding domain"/>
    <property type="match status" value="1"/>
</dbReference>
<dbReference type="RefSeq" id="WP_118221379.1">
    <property type="nucleotide sequence ID" value="NZ_JADNIJ010000011.1"/>
</dbReference>
<name>A0A414LGK9_9BACE</name>
<evidence type="ECO:0000256" key="2">
    <source>
        <dbReference type="ARBA" id="ARBA00023015"/>
    </source>
</evidence>
<keyword evidence="2" id="KW-0805">Transcription regulation</keyword>
<reference evidence="7 8" key="1">
    <citation type="submission" date="2018-08" db="EMBL/GenBank/DDBJ databases">
        <title>A genome reference for cultivated species of the human gut microbiota.</title>
        <authorList>
            <person name="Zou Y."/>
            <person name="Xue W."/>
            <person name="Luo G."/>
        </authorList>
    </citation>
    <scope>NUCLEOTIDE SEQUENCE [LARGE SCALE GENOMIC DNA]</scope>
    <source>
        <strain evidence="7 8">AM27-17</strain>
    </source>
</reference>
<dbReference type="Pfam" id="PF04542">
    <property type="entry name" value="Sigma70_r2"/>
    <property type="match status" value="1"/>
</dbReference>
<proteinExistence type="inferred from homology"/>
<dbReference type="NCBIfam" id="TIGR02985">
    <property type="entry name" value="Sig70_bacteroi1"/>
    <property type="match status" value="1"/>
</dbReference>
<dbReference type="PANTHER" id="PTHR43133:SF46">
    <property type="entry name" value="RNA POLYMERASE SIGMA-70 FACTOR ECF SUBFAMILY"/>
    <property type="match status" value="1"/>
</dbReference>
<gene>
    <name evidence="7" type="ORF">DW712_06845</name>
</gene>
<dbReference type="NCBIfam" id="TIGR02937">
    <property type="entry name" value="sigma70-ECF"/>
    <property type="match status" value="1"/>
</dbReference>
<dbReference type="Pfam" id="PF08281">
    <property type="entry name" value="Sigma70_r4_2"/>
    <property type="match status" value="1"/>
</dbReference>
<dbReference type="GO" id="GO:0003677">
    <property type="term" value="F:DNA binding"/>
    <property type="evidence" value="ECO:0007669"/>
    <property type="project" value="InterPro"/>
</dbReference>
<accession>A0A414LGK9</accession>
<comment type="similarity">
    <text evidence="1">Belongs to the sigma-70 factor family. ECF subfamily.</text>
</comment>
<dbReference type="InterPro" id="IPR013324">
    <property type="entry name" value="RNA_pol_sigma_r3/r4-like"/>
</dbReference>
<protein>
    <submittedName>
        <fullName evidence="7">RNA polymerase sigma-70 factor</fullName>
    </submittedName>
</protein>
<dbReference type="InterPro" id="IPR013249">
    <property type="entry name" value="RNA_pol_sigma70_r4_t2"/>
</dbReference>
<dbReference type="SUPFAM" id="SSF88946">
    <property type="entry name" value="Sigma2 domain of RNA polymerase sigma factors"/>
    <property type="match status" value="1"/>
</dbReference>
<dbReference type="InterPro" id="IPR014327">
    <property type="entry name" value="RNA_pol_sigma70_bacteroid"/>
</dbReference>
<dbReference type="GO" id="GO:0006352">
    <property type="term" value="P:DNA-templated transcription initiation"/>
    <property type="evidence" value="ECO:0007669"/>
    <property type="project" value="InterPro"/>
</dbReference>
<dbReference type="InterPro" id="IPR007627">
    <property type="entry name" value="RNA_pol_sigma70_r2"/>
</dbReference>
<evidence type="ECO:0000256" key="4">
    <source>
        <dbReference type="ARBA" id="ARBA00023163"/>
    </source>
</evidence>
<organism evidence="7 8">
    <name type="scientific">Bacteroides intestinalis</name>
    <dbReference type="NCBI Taxonomy" id="329854"/>
    <lineage>
        <taxon>Bacteria</taxon>
        <taxon>Pseudomonadati</taxon>
        <taxon>Bacteroidota</taxon>
        <taxon>Bacteroidia</taxon>
        <taxon>Bacteroidales</taxon>
        <taxon>Bacteroidaceae</taxon>
        <taxon>Bacteroides</taxon>
    </lineage>
</organism>
<dbReference type="SUPFAM" id="SSF88659">
    <property type="entry name" value="Sigma3 and sigma4 domains of RNA polymerase sigma factors"/>
    <property type="match status" value="1"/>
</dbReference>
<dbReference type="EMBL" id="QSKV01000003">
    <property type="protein sequence ID" value="RHE93772.1"/>
    <property type="molecule type" value="Genomic_DNA"/>
</dbReference>
<feature type="domain" description="RNA polymerase sigma-70 region 2" evidence="5">
    <location>
        <begin position="23"/>
        <end position="85"/>
    </location>
</feature>
<dbReference type="InterPro" id="IPR036388">
    <property type="entry name" value="WH-like_DNA-bd_sf"/>
</dbReference>
<dbReference type="GO" id="GO:0016987">
    <property type="term" value="F:sigma factor activity"/>
    <property type="evidence" value="ECO:0007669"/>
    <property type="project" value="UniProtKB-KW"/>
</dbReference>
<dbReference type="Proteomes" id="UP000285650">
    <property type="component" value="Unassembled WGS sequence"/>
</dbReference>
<evidence type="ECO:0000259" key="5">
    <source>
        <dbReference type="Pfam" id="PF04542"/>
    </source>
</evidence>
<dbReference type="CDD" id="cd06171">
    <property type="entry name" value="Sigma70_r4"/>
    <property type="match status" value="1"/>
</dbReference>
<evidence type="ECO:0000259" key="6">
    <source>
        <dbReference type="Pfam" id="PF08281"/>
    </source>
</evidence>
<feature type="domain" description="RNA polymerase sigma factor 70 region 4 type 2" evidence="6">
    <location>
        <begin position="118"/>
        <end position="168"/>
    </location>
</feature>
<dbReference type="Gene3D" id="1.10.1740.10">
    <property type="match status" value="1"/>
</dbReference>